<name>A0ACB7THG3_HYAAI</name>
<evidence type="ECO:0000313" key="1">
    <source>
        <dbReference type="EMBL" id="KAH6945546.1"/>
    </source>
</evidence>
<reference evidence="1" key="1">
    <citation type="submission" date="2020-05" db="EMBL/GenBank/DDBJ databases">
        <title>Large-scale comparative analyses of tick genomes elucidate their genetic diversity and vector capacities.</title>
        <authorList>
            <person name="Jia N."/>
            <person name="Wang J."/>
            <person name="Shi W."/>
            <person name="Du L."/>
            <person name="Sun Y."/>
            <person name="Zhan W."/>
            <person name="Jiang J."/>
            <person name="Wang Q."/>
            <person name="Zhang B."/>
            <person name="Ji P."/>
            <person name="Sakyi L.B."/>
            <person name="Cui X."/>
            <person name="Yuan T."/>
            <person name="Jiang B."/>
            <person name="Yang W."/>
            <person name="Lam T.T.-Y."/>
            <person name="Chang Q."/>
            <person name="Ding S."/>
            <person name="Wang X."/>
            <person name="Zhu J."/>
            <person name="Ruan X."/>
            <person name="Zhao L."/>
            <person name="Wei J."/>
            <person name="Que T."/>
            <person name="Du C."/>
            <person name="Cheng J."/>
            <person name="Dai P."/>
            <person name="Han X."/>
            <person name="Huang E."/>
            <person name="Gao Y."/>
            <person name="Liu J."/>
            <person name="Shao H."/>
            <person name="Ye R."/>
            <person name="Li L."/>
            <person name="Wei W."/>
            <person name="Wang X."/>
            <person name="Wang C."/>
            <person name="Yang T."/>
            <person name="Huo Q."/>
            <person name="Li W."/>
            <person name="Guo W."/>
            <person name="Chen H."/>
            <person name="Zhou L."/>
            <person name="Ni X."/>
            <person name="Tian J."/>
            <person name="Zhou Y."/>
            <person name="Sheng Y."/>
            <person name="Liu T."/>
            <person name="Pan Y."/>
            <person name="Xia L."/>
            <person name="Li J."/>
            <person name="Zhao F."/>
            <person name="Cao W."/>
        </authorList>
    </citation>
    <scope>NUCLEOTIDE SEQUENCE</scope>
    <source>
        <strain evidence="1">Hyas-2018</strain>
    </source>
</reference>
<sequence length="83" mass="9344">MAYAYQILSSSTSPQVLPKESCPPPTNQRVNSGYLKCVTCQKEFSSEQDFAAHQRRHTGARPFQCCRYYVVPTSLHRALSSSD</sequence>
<accession>A0ACB7THG3</accession>
<dbReference type="Proteomes" id="UP000821845">
    <property type="component" value="Chromosome 1"/>
</dbReference>
<comment type="caution">
    <text evidence="1">The sequence shown here is derived from an EMBL/GenBank/DDBJ whole genome shotgun (WGS) entry which is preliminary data.</text>
</comment>
<dbReference type="EMBL" id="CM023481">
    <property type="protein sequence ID" value="KAH6945546.1"/>
    <property type="molecule type" value="Genomic_DNA"/>
</dbReference>
<protein>
    <submittedName>
        <fullName evidence="1">Uncharacterized protein</fullName>
    </submittedName>
</protein>
<evidence type="ECO:0000313" key="2">
    <source>
        <dbReference type="Proteomes" id="UP000821845"/>
    </source>
</evidence>
<keyword evidence="2" id="KW-1185">Reference proteome</keyword>
<proteinExistence type="predicted"/>
<gene>
    <name evidence="1" type="ORF">HPB50_008922</name>
</gene>
<organism evidence="1 2">
    <name type="scientific">Hyalomma asiaticum</name>
    <name type="common">Tick</name>
    <dbReference type="NCBI Taxonomy" id="266040"/>
    <lineage>
        <taxon>Eukaryota</taxon>
        <taxon>Metazoa</taxon>
        <taxon>Ecdysozoa</taxon>
        <taxon>Arthropoda</taxon>
        <taxon>Chelicerata</taxon>
        <taxon>Arachnida</taxon>
        <taxon>Acari</taxon>
        <taxon>Parasitiformes</taxon>
        <taxon>Ixodida</taxon>
        <taxon>Ixodoidea</taxon>
        <taxon>Ixodidae</taxon>
        <taxon>Hyalomminae</taxon>
        <taxon>Hyalomma</taxon>
    </lineage>
</organism>